<gene>
    <name evidence="1" type="ORF">H9910_00050</name>
</gene>
<dbReference type="Proteomes" id="UP000823909">
    <property type="component" value="Unassembled WGS sequence"/>
</dbReference>
<reference evidence="1" key="2">
    <citation type="submission" date="2021-04" db="EMBL/GenBank/DDBJ databases">
        <authorList>
            <person name="Gilroy R."/>
        </authorList>
    </citation>
    <scope>NUCLEOTIDE SEQUENCE</scope>
    <source>
        <strain evidence="1">ChiBcec15-3976</strain>
    </source>
</reference>
<reference evidence="1" key="1">
    <citation type="journal article" date="2021" name="PeerJ">
        <title>Extensive microbial diversity within the chicken gut microbiome revealed by metagenomics and culture.</title>
        <authorList>
            <person name="Gilroy R."/>
            <person name="Ravi A."/>
            <person name="Getino M."/>
            <person name="Pursley I."/>
            <person name="Horton D.L."/>
            <person name="Alikhan N.F."/>
            <person name="Baker D."/>
            <person name="Gharbi K."/>
            <person name="Hall N."/>
            <person name="Watson M."/>
            <person name="Adriaenssens E.M."/>
            <person name="Foster-Nyarko E."/>
            <person name="Jarju S."/>
            <person name="Secka A."/>
            <person name="Antonio M."/>
            <person name="Oren A."/>
            <person name="Chaudhuri R.R."/>
            <person name="La Ragione R."/>
            <person name="Hildebrand F."/>
            <person name="Pallen M.J."/>
        </authorList>
    </citation>
    <scope>NUCLEOTIDE SEQUENCE</scope>
    <source>
        <strain evidence="1">ChiBcec15-3976</strain>
    </source>
</reference>
<organism evidence="1 2">
    <name type="scientific">Candidatus Mediterraneibacter quadrami</name>
    <dbReference type="NCBI Taxonomy" id="2838684"/>
    <lineage>
        <taxon>Bacteria</taxon>
        <taxon>Bacillati</taxon>
        <taxon>Bacillota</taxon>
        <taxon>Clostridia</taxon>
        <taxon>Lachnospirales</taxon>
        <taxon>Lachnospiraceae</taxon>
        <taxon>Mediterraneibacter</taxon>
    </lineage>
</organism>
<evidence type="ECO:0000313" key="1">
    <source>
        <dbReference type="EMBL" id="HJD41392.1"/>
    </source>
</evidence>
<proteinExistence type="predicted"/>
<feature type="non-terminal residue" evidence="1">
    <location>
        <position position="107"/>
    </location>
</feature>
<sequence length="107" mass="12568">MKFYCELYISECWKDKKEKIINRVRRMRLSPRIYVIVLAAGPQNNLEFYSGILLRQKVFKSRDLFVVGIADGYDECLAISELIADDAYQATGDADIRNYILDRQMKY</sequence>
<protein>
    <submittedName>
        <fullName evidence="1">Uncharacterized protein</fullName>
    </submittedName>
</protein>
<dbReference type="EMBL" id="DWUU01000003">
    <property type="protein sequence ID" value="HJD41392.1"/>
    <property type="molecule type" value="Genomic_DNA"/>
</dbReference>
<accession>A0A9D2RBH0</accession>
<dbReference type="AlphaFoldDB" id="A0A9D2RBH0"/>
<evidence type="ECO:0000313" key="2">
    <source>
        <dbReference type="Proteomes" id="UP000823909"/>
    </source>
</evidence>
<name>A0A9D2RBH0_9FIRM</name>
<comment type="caution">
    <text evidence="1">The sequence shown here is derived from an EMBL/GenBank/DDBJ whole genome shotgun (WGS) entry which is preliminary data.</text>
</comment>